<protein>
    <submittedName>
        <fullName evidence="1">Uncharacterized protein</fullName>
    </submittedName>
</protein>
<evidence type="ECO:0000313" key="1">
    <source>
        <dbReference type="EMBL" id="PWA92695.1"/>
    </source>
</evidence>
<keyword evidence="2" id="KW-1185">Reference proteome</keyword>
<dbReference type="Proteomes" id="UP000245207">
    <property type="component" value="Unassembled WGS sequence"/>
</dbReference>
<gene>
    <name evidence="1" type="ORF">CTI12_AA075170</name>
</gene>
<evidence type="ECO:0000313" key="2">
    <source>
        <dbReference type="Proteomes" id="UP000245207"/>
    </source>
</evidence>
<name>A0A2U1Q3Z8_ARTAN</name>
<comment type="caution">
    <text evidence="1">The sequence shown here is derived from an EMBL/GenBank/DDBJ whole genome shotgun (WGS) entry which is preliminary data.</text>
</comment>
<dbReference type="AlphaFoldDB" id="A0A2U1Q3Z8"/>
<sequence>MYCLPWLERGYQDKFNKSLDYKSLGVKDIKQLVVKMGNKGMVLFFKGRDSEEEYVMSARMVEIRQKVFLKDKVEKLLNMYGGKIAFESFEDLYEDQFKLFMDYDYYALTDLIIFVKS</sequence>
<organism evidence="1 2">
    <name type="scientific">Artemisia annua</name>
    <name type="common">Sweet wormwood</name>
    <dbReference type="NCBI Taxonomy" id="35608"/>
    <lineage>
        <taxon>Eukaryota</taxon>
        <taxon>Viridiplantae</taxon>
        <taxon>Streptophyta</taxon>
        <taxon>Embryophyta</taxon>
        <taxon>Tracheophyta</taxon>
        <taxon>Spermatophyta</taxon>
        <taxon>Magnoliopsida</taxon>
        <taxon>eudicotyledons</taxon>
        <taxon>Gunneridae</taxon>
        <taxon>Pentapetalae</taxon>
        <taxon>asterids</taxon>
        <taxon>campanulids</taxon>
        <taxon>Asterales</taxon>
        <taxon>Asteraceae</taxon>
        <taxon>Asteroideae</taxon>
        <taxon>Anthemideae</taxon>
        <taxon>Artemisiinae</taxon>
        <taxon>Artemisia</taxon>
    </lineage>
</organism>
<dbReference type="EMBL" id="PKPP01000442">
    <property type="protein sequence ID" value="PWA92695.1"/>
    <property type="molecule type" value="Genomic_DNA"/>
</dbReference>
<accession>A0A2U1Q3Z8</accession>
<proteinExistence type="predicted"/>
<reference evidence="1 2" key="1">
    <citation type="journal article" date="2018" name="Mol. Plant">
        <title>The genome of Artemisia annua provides insight into the evolution of Asteraceae family and artemisinin biosynthesis.</title>
        <authorList>
            <person name="Shen Q."/>
            <person name="Zhang L."/>
            <person name="Liao Z."/>
            <person name="Wang S."/>
            <person name="Yan T."/>
            <person name="Shi P."/>
            <person name="Liu M."/>
            <person name="Fu X."/>
            <person name="Pan Q."/>
            <person name="Wang Y."/>
            <person name="Lv Z."/>
            <person name="Lu X."/>
            <person name="Zhang F."/>
            <person name="Jiang W."/>
            <person name="Ma Y."/>
            <person name="Chen M."/>
            <person name="Hao X."/>
            <person name="Li L."/>
            <person name="Tang Y."/>
            <person name="Lv G."/>
            <person name="Zhou Y."/>
            <person name="Sun X."/>
            <person name="Brodelius P.E."/>
            <person name="Rose J.K.C."/>
            <person name="Tang K."/>
        </authorList>
    </citation>
    <scope>NUCLEOTIDE SEQUENCE [LARGE SCALE GENOMIC DNA]</scope>
    <source>
        <strain evidence="2">cv. Huhao1</strain>
        <tissue evidence="1">Leaf</tissue>
    </source>
</reference>